<protein>
    <submittedName>
        <fullName evidence="2">Uncharacterized protein</fullName>
    </submittedName>
</protein>
<feature type="transmembrane region" description="Helical" evidence="1">
    <location>
        <begin position="92"/>
        <end position="110"/>
    </location>
</feature>
<evidence type="ECO:0000313" key="2">
    <source>
        <dbReference type="EMBL" id="GES10970.1"/>
    </source>
</evidence>
<reference evidence="2 3" key="1">
    <citation type="submission" date="2019-10" db="EMBL/GenBank/DDBJ databases">
        <title>Whole genome shotgun sequence of Acrocarpospora macrocephala NBRC 16266.</title>
        <authorList>
            <person name="Ichikawa N."/>
            <person name="Kimura A."/>
            <person name="Kitahashi Y."/>
            <person name="Komaki H."/>
            <person name="Oguchi A."/>
        </authorList>
    </citation>
    <scope>NUCLEOTIDE SEQUENCE [LARGE SCALE GENOMIC DNA]</scope>
    <source>
        <strain evidence="2 3">NBRC 16266</strain>
    </source>
</reference>
<feature type="transmembrane region" description="Helical" evidence="1">
    <location>
        <begin position="61"/>
        <end position="80"/>
    </location>
</feature>
<keyword evidence="3" id="KW-1185">Reference proteome</keyword>
<keyword evidence="1" id="KW-0472">Membrane</keyword>
<dbReference type="AlphaFoldDB" id="A0A5M3WQV1"/>
<proteinExistence type="predicted"/>
<name>A0A5M3WQV1_9ACTN</name>
<evidence type="ECO:0000256" key="1">
    <source>
        <dbReference type="SAM" id="Phobius"/>
    </source>
</evidence>
<sequence length="160" mass="16660">MRKSALAWIGHPLTVLATLVLAVNDHILKPLWPGLLTGKLSDVAGLVVAPPLLNLLLRRPHLSIVLTGAGFALVKSTTAGAAPPDDFFPSKLLPFVLAPLGLAAVIVSGVHARAPWRVWAISLATGALTYFAAMHRSTPGAHAPCWTATPSPSPYSSPSA</sequence>
<accession>A0A5M3WQV1</accession>
<feature type="transmembrane region" description="Helical" evidence="1">
    <location>
        <begin position="116"/>
        <end position="133"/>
    </location>
</feature>
<organism evidence="2 3">
    <name type="scientific">Acrocarpospora macrocephala</name>
    <dbReference type="NCBI Taxonomy" id="150177"/>
    <lineage>
        <taxon>Bacteria</taxon>
        <taxon>Bacillati</taxon>
        <taxon>Actinomycetota</taxon>
        <taxon>Actinomycetes</taxon>
        <taxon>Streptosporangiales</taxon>
        <taxon>Streptosporangiaceae</taxon>
        <taxon>Acrocarpospora</taxon>
    </lineage>
</organism>
<dbReference type="Proteomes" id="UP000331127">
    <property type="component" value="Unassembled WGS sequence"/>
</dbReference>
<comment type="caution">
    <text evidence="2">The sequence shown here is derived from an EMBL/GenBank/DDBJ whole genome shotgun (WGS) entry which is preliminary data.</text>
</comment>
<dbReference type="EMBL" id="BLAE01000025">
    <property type="protein sequence ID" value="GES10970.1"/>
    <property type="molecule type" value="Genomic_DNA"/>
</dbReference>
<dbReference type="RefSeq" id="WP_218041224.1">
    <property type="nucleotide sequence ID" value="NZ_BAAAHL010000056.1"/>
</dbReference>
<keyword evidence="1" id="KW-0812">Transmembrane</keyword>
<evidence type="ECO:0000313" key="3">
    <source>
        <dbReference type="Proteomes" id="UP000331127"/>
    </source>
</evidence>
<gene>
    <name evidence="2" type="ORF">Amac_045670</name>
</gene>
<keyword evidence="1" id="KW-1133">Transmembrane helix</keyword>